<keyword evidence="9" id="KW-1185">Reference proteome</keyword>
<comment type="subcellular location">
    <subcellularLocation>
        <location evidence="1">Cell envelope</location>
    </subcellularLocation>
</comment>
<keyword evidence="5" id="KW-1133">Transmembrane helix</keyword>
<evidence type="ECO:0000256" key="5">
    <source>
        <dbReference type="SAM" id="Phobius"/>
    </source>
</evidence>
<evidence type="ECO:0000256" key="1">
    <source>
        <dbReference type="ARBA" id="ARBA00004196"/>
    </source>
</evidence>
<dbReference type="NCBIfam" id="TIGR03142">
    <property type="entry name" value="cytochro_ccmI"/>
    <property type="match status" value="1"/>
</dbReference>
<accession>W9VNY7</accession>
<reference evidence="8 9" key="2">
    <citation type="journal article" date="2015" name="Syst. Appl. Microbiol.">
        <title>Nitrincola nitratireducens sp. nov. isolated from a haloalkaline crater lake.</title>
        <authorList>
            <person name="Singh A."/>
            <person name="Vaidya B."/>
            <person name="Tanuku N.R."/>
            <person name="Pinnaka A.K."/>
        </authorList>
    </citation>
    <scope>NUCLEOTIDE SEQUENCE [LARGE SCALE GENOMIC DNA]</scope>
    <source>
        <strain evidence="8 9">AK23</strain>
    </source>
</reference>
<dbReference type="EMBL" id="AONB01000003">
    <property type="protein sequence ID" value="EXJ12195.1"/>
    <property type="molecule type" value="Genomic_DNA"/>
</dbReference>
<comment type="caution">
    <text evidence="8">The sequence shown here is derived from an EMBL/GenBank/DDBJ whole genome shotgun (WGS) entry which is preliminary data.</text>
</comment>
<dbReference type="Pfam" id="PF23892">
    <property type="entry name" value="Ig_CycH"/>
    <property type="match status" value="1"/>
</dbReference>
<keyword evidence="3" id="KW-0201">Cytochrome c-type biogenesis</keyword>
<protein>
    <submittedName>
        <fullName evidence="8">Formate-dependent nitrite reductase complex subunit nrfG</fullName>
    </submittedName>
</protein>
<dbReference type="InterPro" id="IPR017560">
    <property type="entry name" value="Cyt_c_biogenesis_CcmI"/>
</dbReference>
<dbReference type="OrthoDB" id="9776053at2"/>
<dbReference type="STRING" id="1229521.D791_01084"/>
<feature type="transmembrane region" description="Helical" evidence="5">
    <location>
        <begin position="100"/>
        <end position="121"/>
    </location>
</feature>
<feature type="domain" description="Cytochrome c-type biogenesis protein H TPR" evidence="7">
    <location>
        <begin position="154"/>
        <end position="269"/>
    </location>
</feature>
<keyword evidence="4" id="KW-0802">TPR repeat</keyword>
<dbReference type="GO" id="GO:0030313">
    <property type="term" value="C:cell envelope"/>
    <property type="evidence" value="ECO:0007669"/>
    <property type="project" value="UniProtKB-SubCell"/>
</dbReference>
<dbReference type="PANTHER" id="PTHR47870:SF4">
    <property type="entry name" value="CYTOCHROME C-TYPE BIOGENESIS PROTEIN CYCH"/>
    <property type="match status" value="1"/>
</dbReference>
<reference evidence="9" key="1">
    <citation type="submission" date="2012-11" db="EMBL/GenBank/DDBJ databases">
        <authorList>
            <person name="Singh A."/>
            <person name="Pinnaka A.K."/>
            <person name="Vaidya B."/>
        </authorList>
    </citation>
    <scope>NUCLEOTIDE SEQUENCE [LARGE SCALE GENOMIC DNA]</scope>
    <source>
        <strain evidence="9">AK23</strain>
    </source>
</reference>
<evidence type="ECO:0000256" key="2">
    <source>
        <dbReference type="ARBA" id="ARBA00022737"/>
    </source>
</evidence>
<evidence type="ECO:0000256" key="3">
    <source>
        <dbReference type="ARBA" id="ARBA00022748"/>
    </source>
</evidence>
<dbReference type="SUPFAM" id="SSF48452">
    <property type="entry name" value="TPR-like"/>
    <property type="match status" value="1"/>
</dbReference>
<name>W9VNY7_9GAMM</name>
<proteinExistence type="predicted"/>
<evidence type="ECO:0000256" key="4">
    <source>
        <dbReference type="ARBA" id="ARBA00022803"/>
    </source>
</evidence>
<dbReference type="GO" id="GO:0017004">
    <property type="term" value="P:cytochrome complex assembly"/>
    <property type="evidence" value="ECO:0007669"/>
    <property type="project" value="UniProtKB-KW"/>
</dbReference>
<gene>
    <name evidence="8" type="primary">nrfG</name>
    <name evidence="8" type="ORF">D791_01084</name>
</gene>
<dbReference type="InterPro" id="IPR011990">
    <property type="entry name" value="TPR-like_helical_dom_sf"/>
</dbReference>
<dbReference type="GO" id="GO:0005886">
    <property type="term" value="C:plasma membrane"/>
    <property type="evidence" value="ECO:0007669"/>
    <property type="project" value="TreeGrafter"/>
</dbReference>
<keyword evidence="5" id="KW-0472">Membrane</keyword>
<dbReference type="SMART" id="SM00028">
    <property type="entry name" value="TPR"/>
    <property type="match status" value="2"/>
</dbReference>
<evidence type="ECO:0000259" key="6">
    <source>
        <dbReference type="Pfam" id="PF23892"/>
    </source>
</evidence>
<dbReference type="RefSeq" id="WP_036508542.1">
    <property type="nucleotide sequence ID" value="NZ_AONB01000003.1"/>
</dbReference>
<dbReference type="Gene3D" id="1.25.40.10">
    <property type="entry name" value="Tetratricopeptide repeat domain"/>
    <property type="match status" value="1"/>
</dbReference>
<dbReference type="InterPro" id="IPR056413">
    <property type="entry name" value="TPR_CcmH_CycH"/>
</dbReference>
<evidence type="ECO:0000313" key="8">
    <source>
        <dbReference type="EMBL" id="EXJ12195.1"/>
    </source>
</evidence>
<dbReference type="PANTHER" id="PTHR47870">
    <property type="entry name" value="CYTOCHROME C-TYPE BIOGENESIS PROTEIN CCMH"/>
    <property type="match status" value="1"/>
</dbReference>
<sequence length="416" mass="45738">MTALWLGIAVLTLMAVSIVFWPLLKNYRESKQHPVDVDRTQQNIEIFKERLSELEKECALGTLSDEAFTELKLELERNLLIDAETNQRKDPVLKMGSSQLVTIMLLALLVPASSFGLYAYLGRAVDLETSLSMNAWNDSLNNPDLTLEEAIAQLEAELTRRPENAEGWYLLATTRMNLNQFDLAAAAFAQSALHLPETSPELAGVLGQQAQALFFAKGGQMDDEVLALTDQSLQRNPTEITSLGLLGIAAFEAENYAGAIEYWQAALSNAEGNAAESLRNGIERARMQLQNATPDAADQAIEGAFVRVYIDLDESILTEITGDQTVFVFARPAGQRMPITAVRMQVNQLPAEVRLDENSTLMPNMSLADFEEVDLVARISVTGNAEEGPGDFKGSLSSVKVSNDEVIRLIISERID</sequence>
<dbReference type="AlphaFoldDB" id="W9VNY7"/>
<feature type="domain" description="Cytochrome c-type biogenesis protein H Ig-like" evidence="6">
    <location>
        <begin position="306"/>
        <end position="411"/>
    </location>
</feature>
<dbReference type="Proteomes" id="UP000019464">
    <property type="component" value="Unassembled WGS sequence"/>
</dbReference>
<organism evidence="8 9">
    <name type="scientific">Nitrincola nitratireducens</name>
    <dbReference type="NCBI Taxonomy" id="1229521"/>
    <lineage>
        <taxon>Bacteria</taxon>
        <taxon>Pseudomonadati</taxon>
        <taxon>Pseudomonadota</taxon>
        <taxon>Gammaproteobacteria</taxon>
        <taxon>Oceanospirillales</taxon>
        <taxon>Oceanospirillaceae</taxon>
        <taxon>Nitrincola</taxon>
    </lineage>
</organism>
<keyword evidence="5" id="KW-0812">Transmembrane</keyword>
<keyword evidence="2" id="KW-0677">Repeat</keyword>
<dbReference type="PATRIC" id="fig|1229521.3.peg.1086"/>
<dbReference type="Pfam" id="PF23914">
    <property type="entry name" value="TPR_CcmH_CycH"/>
    <property type="match status" value="1"/>
</dbReference>
<evidence type="ECO:0000313" key="9">
    <source>
        <dbReference type="Proteomes" id="UP000019464"/>
    </source>
</evidence>
<dbReference type="InterPro" id="IPR051263">
    <property type="entry name" value="C-type_cytochrome_biogenesis"/>
</dbReference>
<evidence type="ECO:0000259" key="7">
    <source>
        <dbReference type="Pfam" id="PF23914"/>
    </source>
</evidence>
<feature type="transmembrane region" description="Helical" evidence="5">
    <location>
        <begin position="6"/>
        <end position="24"/>
    </location>
</feature>
<dbReference type="InterPro" id="IPR019734">
    <property type="entry name" value="TPR_rpt"/>
</dbReference>
<dbReference type="InterPro" id="IPR056412">
    <property type="entry name" value="Ig_CycH"/>
</dbReference>